<keyword evidence="3" id="KW-1185">Reference proteome</keyword>
<dbReference type="Proteomes" id="UP000655410">
    <property type="component" value="Unassembled WGS sequence"/>
</dbReference>
<feature type="transmembrane region" description="Helical" evidence="1">
    <location>
        <begin position="246"/>
        <end position="267"/>
    </location>
</feature>
<dbReference type="InterPro" id="IPR018750">
    <property type="entry name" value="DUF2306_membrane"/>
</dbReference>
<feature type="transmembrane region" description="Helical" evidence="1">
    <location>
        <begin position="304"/>
        <end position="323"/>
    </location>
</feature>
<feature type="transmembrane region" description="Helical" evidence="1">
    <location>
        <begin position="335"/>
        <end position="356"/>
    </location>
</feature>
<evidence type="ECO:0000313" key="2">
    <source>
        <dbReference type="EMBL" id="GGO87758.1"/>
    </source>
</evidence>
<evidence type="ECO:0000313" key="3">
    <source>
        <dbReference type="Proteomes" id="UP000655410"/>
    </source>
</evidence>
<dbReference type="RefSeq" id="WP_188783192.1">
    <property type="nucleotide sequence ID" value="NZ_BMNI01000002.1"/>
</dbReference>
<proteinExistence type="predicted"/>
<feature type="transmembrane region" description="Helical" evidence="1">
    <location>
        <begin position="172"/>
        <end position="195"/>
    </location>
</feature>
<accession>A0ABQ2N8K6</accession>
<keyword evidence="1" id="KW-0472">Membrane</keyword>
<comment type="caution">
    <text evidence="2">The sequence shown here is derived from an EMBL/GenBank/DDBJ whole genome shotgun (WGS) entry which is preliminary data.</text>
</comment>
<keyword evidence="1" id="KW-0812">Transmembrane</keyword>
<feature type="transmembrane region" description="Helical" evidence="1">
    <location>
        <begin position="139"/>
        <end position="160"/>
    </location>
</feature>
<protein>
    <recommendedName>
        <fullName evidence="4">DUF2306 domain-containing protein</fullName>
    </recommendedName>
</protein>
<evidence type="ECO:0008006" key="4">
    <source>
        <dbReference type="Google" id="ProtNLM"/>
    </source>
</evidence>
<reference evidence="3" key="1">
    <citation type="journal article" date="2019" name="Int. J. Syst. Evol. Microbiol.">
        <title>The Global Catalogue of Microorganisms (GCM) 10K type strain sequencing project: providing services to taxonomists for standard genome sequencing and annotation.</title>
        <authorList>
            <consortium name="The Broad Institute Genomics Platform"/>
            <consortium name="The Broad Institute Genome Sequencing Center for Infectious Disease"/>
            <person name="Wu L."/>
            <person name="Ma J."/>
        </authorList>
    </citation>
    <scope>NUCLEOTIDE SEQUENCE [LARGE SCALE GENOMIC DNA]</scope>
    <source>
        <strain evidence="3">CGMCC 4.7371</strain>
    </source>
</reference>
<keyword evidence="1" id="KW-1133">Transmembrane helix</keyword>
<feature type="transmembrane region" description="Helical" evidence="1">
    <location>
        <begin position="105"/>
        <end position="127"/>
    </location>
</feature>
<name>A0ABQ2N8K6_9ACTN</name>
<gene>
    <name evidence="2" type="ORF">GCM10011584_13150</name>
</gene>
<sequence>MRTPRLATLGWITAATIVLLYVPMAAEYTARLFGGGPELWDHAYAATVGERHALGAGSIHEVQAQNYQHHRVVLLLHTLLASVAITLSVFQLTRRSRRRLAVHRWVGRLQVMLVAVSMTAGLTFLGLVGPDGTFDGPAFFIQLVALASGTLLATLLGWAAIRGRQVASHRVLMTYAFALLCTAPFLRLGYLLLGLAWPDQTQEVTNLAGGAIEAVWAPMAALLAARLVPAARRRDHLRPLPRSVSWAPLLLGTIGLAGLAVAYGAAFDGIDRVTLTAAAANALGLLLTGMNLRAANDPTAREDWTIHHAAMLLAAPATAALWLAYRLPFTTGQAYYGALLTGPAVTLSLGLVLVAWRRRSPARRTAPEPATA</sequence>
<feature type="transmembrane region" description="Helical" evidence="1">
    <location>
        <begin position="207"/>
        <end position="225"/>
    </location>
</feature>
<dbReference type="EMBL" id="BMNI01000002">
    <property type="protein sequence ID" value="GGO87758.1"/>
    <property type="molecule type" value="Genomic_DNA"/>
</dbReference>
<feature type="transmembrane region" description="Helical" evidence="1">
    <location>
        <begin position="72"/>
        <end position="93"/>
    </location>
</feature>
<feature type="transmembrane region" description="Helical" evidence="1">
    <location>
        <begin position="273"/>
        <end position="292"/>
    </location>
</feature>
<organism evidence="2 3">
    <name type="scientific">Nocardioides phosphati</name>
    <dbReference type="NCBI Taxonomy" id="1867775"/>
    <lineage>
        <taxon>Bacteria</taxon>
        <taxon>Bacillati</taxon>
        <taxon>Actinomycetota</taxon>
        <taxon>Actinomycetes</taxon>
        <taxon>Propionibacteriales</taxon>
        <taxon>Nocardioidaceae</taxon>
        <taxon>Nocardioides</taxon>
    </lineage>
</organism>
<dbReference type="Pfam" id="PF10067">
    <property type="entry name" value="DUF2306"/>
    <property type="match status" value="1"/>
</dbReference>
<evidence type="ECO:0000256" key="1">
    <source>
        <dbReference type="SAM" id="Phobius"/>
    </source>
</evidence>